<organism evidence="2 3">
    <name type="scientific">Trichonephila clavata</name>
    <name type="common">Joro spider</name>
    <name type="synonym">Nephila clavata</name>
    <dbReference type="NCBI Taxonomy" id="2740835"/>
    <lineage>
        <taxon>Eukaryota</taxon>
        <taxon>Metazoa</taxon>
        <taxon>Ecdysozoa</taxon>
        <taxon>Arthropoda</taxon>
        <taxon>Chelicerata</taxon>
        <taxon>Arachnida</taxon>
        <taxon>Araneae</taxon>
        <taxon>Araneomorphae</taxon>
        <taxon>Entelegynae</taxon>
        <taxon>Araneoidea</taxon>
        <taxon>Nephilidae</taxon>
        <taxon>Trichonephila</taxon>
    </lineage>
</organism>
<keyword evidence="3" id="KW-1185">Reference proteome</keyword>
<feature type="region of interest" description="Disordered" evidence="1">
    <location>
        <begin position="1"/>
        <end position="88"/>
    </location>
</feature>
<feature type="compositionally biased region" description="Polar residues" evidence="1">
    <location>
        <begin position="78"/>
        <end position="88"/>
    </location>
</feature>
<accession>A0A8X6G904</accession>
<evidence type="ECO:0000256" key="1">
    <source>
        <dbReference type="SAM" id="MobiDB-lite"/>
    </source>
</evidence>
<protein>
    <submittedName>
        <fullName evidence="2">Uncharacterized protein</fullName>
    </submittedName>
</protein>
<gene>
    <name evidence="2" type="ORF">TNCT_724551</name>
</gene>
<dbReference type="EMBL" id="BMAO01015071">
    <property type="protein sequence ID" value="GFQ99116.1"/>
    <property type="molecule type" value="Genomic_DNA"/>
</dbReference>
<proteinExistence type="predicted"/>
<name>A0A8X6G904_TRICU</name>
<dbReference type="Proteomes" id="UP000887116">
    <property type="component" value="Unassembled WGS sequence"/>
</dbReference>
<comment type="caution">
    <text evidence="2">The sequence shown here is derived from an EMBL/GenBank/DDBJ whole genome shotgun (WGS) entry which is preliminary data.</text>
</comment>
<dbReference type="AlphaFoldDB" id="A0A8X6G904"/>
<sequence length="126" mass="14567">MLVGEQEPPDIEAEEADGAKSRRPLANTGWHMPRKRQEKHRDALTGPHAQGIRDSKWKHKAHTKQLPDKEQVKKKLQGHSNRQYQGNTQMQIREIKSNHVKKLFVQGFTNNKKHHSATIKEVPQES</sequence>
<evidence type="ECO:0000313" key="3">
    <source>
        <dbReference type="Proteomes" id="UP000887116"/>
    </source>
</evidence>
<evidence type="ECO:0000313" key="2">
    <source>
        <dbReference type="EMBL" id="GFQ99116.1"/>
    </source>
</evidence>
<reference evidence="2" key="1">
    <citation type="submission" date="2020-07" db="EMBL/GenBank/DDBJ databases">
        <title>Multicomponent nature underlies the extraordinary mechanical properties of spider dragline silk.</title>
        <authorList>
            <person name="Kono N."/>
            <person name="Nakamura H."/>
            <person name="Mori M."/>
            <person name="Yoshida Y."/>
            <person name="Ohtoshi R."/>
            <person name="Malay A.D."/>
            <person name="Moran D.A.P."/>
            <person name="Tomita M."/>
            <person name="Numata K."/>
            <person name="Arakawa K."/>
        </authorList>
    </citation>
    <scope>NUCLEOTIDE SEQUENCE</scope>
</reference>
<feature type="compositionally biased region" description="Acidic residues" evidence="1">
    <location>
        <begin position="7"/>
        <end position="16"/>
    </location>
</feature>